<dbReference type="Proteomes" id="UP001632037">
    <property type="component" value="Unassembled WGS sequence"/>
</dbReference>
<dbReference type="AlphaFoldDB" id="A0ABD3ERF8"/>
<reference evidence="1 2" key="1">
    <citation type="submission" date="2024-09" db="EMBL/GenBank/DDBJ databases">
        <title>Genome sequencing and assembly of Phytophthora oleae, isolate VK10A, causative agent of rot of olive drupes.</title>
        <authorList>
            <person name="Conti Taguali S."/>
            <person name="Riolo M."/>
            <person name="La Spada F."/>
            <person name="Cacciola S.O."/>
            <person name="Dionisio G."/>
        </authorList>
    </citation>
    <scope>NUCLEOTIDE SEQUENCE [LARGE SCALE GENOMIC DNA]</scope>
    <source>
        <strain evidence="1 2">VK10A</strain>
    </source>
</reference>
<dbReference type="EMBL" id="JBIMZQ010000070">
    <property type="protein sequence ID" value="KAL3657023.1"/>
    <property type="molecule type" value="Genomic_DNA"/>
</dbReference>
<keyword evidence="2" id="KW-1185">Reference proteome</keyword>
<gene>
    <name evidence="1" type="ORF">V7S43_018071</name>
</gene>
<evidence type="ECO:0008006" key="3">
    <source>
        <dbReference type="Google" id="ProtNLM"/>
    </source>
</evidence>
<evidence type="ECO:0000313" key="2">
    <source>
        <dbReference type="Proteomes" id="UP001632037"/>
    </source>
</evidence>
<evidence type="ECO:0000313" key="1">
    <source>
        <dbReference type="EMBL" id="KAL3657023.1"/>
    </source>
</evidence>
<accession>A0ABD3ERF8</accession>
<name>A0ABD3ERF8_9STRA</name>
<comment type="caution">
    <text evidence="1">The sequence shown here is derived from an EMBL/GenBank/DDBJ whole genome shotgun (WGS) entry which is preliminary data.</text>
</comment>
<proteinExistence type="predicted"/>
<sequence>MGNTANADEFWTVRCAPGSAVCDENASFVLLASGTYDVTVRYEDAAENDDVARVSVNSVASDSD</sequence>
<protein>
    <recommendedName>
        <fullName evidence="3">PKD domain-containing protein</fullName>
    </recommendedName>
</protein>
<organism evidence="1 2">
    <name type="scientific">Phytophthora oleae</name>
    <dbReference type="NCBI Taxonomy" id="2107226"/>
    <lineage>
        <taxon>Eukaryota</taxon>
        <taxon>Sar</taxon>
        <taxon>Stramenopiles</taxon>
        <taxon>Oomycota</taxon>
        <taxon>Peronosporomycetes</taxon>
        <taxon>Peronosporales</taxon>
        <taxon>Peronosporaceae</taxon>
        <taxon>Phytophthora</taxon>
    </lineage>
</organism>